<comment type="caution">
    <text evidence="5">The sequence shown here is derived from an EMBL/GenBank/DDBJ whole genome shotgun (WGS) entry which is preliminary data.</text>
</comment>
<evidence type="ECO:0000256" key="2">
    <source>
        <dbReference type="ARBA" id="ARBA00022490"/>
    </source>
</evidence>
<evidence type="ECO:0000256" key="3">
    <source>
        <dbReference type="SAM" id="MobiDB-lite"/>
    </source>
</evidence>
<dbReference type="AlphaFoldDB" id="A0AA35TLP9"/>
<keyword evidence="6" id="KW-1185">Reference proteome</keyword>
<feature type="region of interest" description="Disordered" evidence="3">
    <location>
        <begin position="201"/>
        <end position="241"/>
    </location>
</feature>
<evidence type="ECO:0000313" key="6">
    <source>
        <dbReference type="Proteomes" id="UP001174909"/>
    </source>
</evidence>
<dbReference type="PROSITE" id="PS00028">
    <property type="entry name" value="ZINC_FINGER_C2H2_1"/>
    <property type="match status" value="1"/>
</dbReference>
<evidence type="ECO:0000313" key="5">
    <source>
        <dbReference type="EMBL" id="CAI8049984.1"/>
    </source>
</evidence>
<dbReference type="GO" id="GO:0032435">
    <property type="term" value="P:negative regulation of proteasomal ubiquitin-dependent protein catabolic process"/>
    <property type="evidence" value="ECO:0007669"/>
    <property type="project" value="TreeGrafter"/>
</dbReference>
<dbReference type="EMBL" id="CASHTH010003827">
    <property type="protein sequence ID" value="CAI8049984.1"/>
    <property type="molecule type" value="Genomic_DNA"/>
</dbReference>
<dbReference type="SMART" id="SM00166">
    <property type="entry name" value="UBX"/>
    <property type="match status" value="1"/>
</dbReference>
<accession>A0AA35TLP9</accession>
<dbReference type="Pfam" id="PF00789">
    <property type="entry name" value="UBX"/>
    <property type="match status" value="1"/>
</dbReference>
<dbReference type="GO" id="GO:0031397">
    <property type="term" value="P:negative regulation of protein ubiquitination"/>
    <property type="evidence" value="ECO:0007669"/>
    <property type="project" value="TreeGrafter"/>
</dbReference>
<feature type="region of interest" description="Disordered" evidence="3">
    <location>
        <begin position="43"/>
        <end position="89"/>
    </location>
</feature>
<dbReference type="SUPFAM" id="SSF54236">
    <property type="entry name" value="Ubiquitin-like"/>
    <property type="match status" value="1"/>
</dbReference>
<dbReference type="InterPro" id="IPR001012">
    <property type="entry name" value="UBX_dom"/>
</dbReference>
<dbReference type="PANTHER" id="PTHR46340:SF1">
    <property type="entry name" value="UBX DOMAIN-CONTAINING PROTEIN 1"/>
    <property type="match status" value="1"/>
</dbReference>
<organism evidence="5 6">
    <name type="scientific">Geodia barretti</name>
    <name type="common">Barrett's horny sponge</name>
    <dbReference type="NCBI Taxonomy" id="519541"/>
    <lineage>
        <taxon>Eukaryota</taxon>
        <taxon>Metazoa</taxon>
        <taxon>Porifera</taxon>
        <taxon>Demospongiae</taxon>
        <taxon>Heteroscleromorpha</taxon>
        <taxon>Tetractinellida</taxon>
        <taxon>Astrophorina</taxon>
        <taxon>Geodiidae</taxon>
        <taxon>Geodia</taxon>
    </lineage>
</organism>
<dbReference type="PANTHER" id="PTHR46340">
    <property type="entry name" value="UBX DOMAIN-CONTAINING PROTEIN 1"/>
    <property type="match status" value="1"/>
</dbReference>
<comment type="subcellular location">
    <subcellularLocation>
        <location evidence="1">Cytoplasm</location>
    </subcellularLocation>
</comment>
<dbReference type="Gene3D" id="3.10.20.90">
    <property type="entry name" value="Phosphatidylinositol 3-kinase Catalytic Subunit, Chain A, domain 1"/>
    <property type="match status" value="1"/>
</dbReference>
<keyword evidence="2" id="KW-0963">Cytoplasm</keyword>
<dbReference type="GO" id="GO:0005737">
    <property type="term" value="C:cytoplasm"/>
    <property type="evidence" value="ECO:0007669"/>
    <property type="project" value="UniProtKB-SubCell"/>
</dbReference>
<reference evidence="5" key="1">
    <citation type="submission" date="2023-03" db="EMBL/GenBank/DDBJ databases">
        <authorList>
            <person name="Steffen K."/>
            <person name="Cardenas P."/>
        </authorList>
    </citation>
    <scope>NUCLEOTIDE SEQUENCE</scope>
</reference>
<dbReference type="Pfam" id="PF24560">
    <property type="entry name" value="zf-C2H2_OTU1_C"/>
    <property type="match status" value="1"/>
</dbReference>
<dbReference type="GO" id="GO:0036435">
    <property type="term" value="F:K48-linked polyubiquitin modification-dependent protein binding"/>
    <property type="evidence" value="ECO:0007669"/>
    <property type="project" value="TreeGrafter"/>
</dbReference>
<dbReference type="PROSITE" id="PS50033">
    <property type="entry name" value="UBX"/>
    <property type="match status" value="1"/>
</dbReference>
<name>A0AA35TLP9_GEOBA</name>
<dbReference type="InterPro" id="IPR029071">
    <property type="entry name" value="Ubiquitin-like_domsf"/>
</dbReference>
<dbReference type="InterPro" id="IPR013087">
    <property type="entry name" value="Znf_C2H2_type"/>
</dbReference>
<dbReference type="GO" id="GO:0005634">
    <property type="term" value="C:nucleus"/>
    <property type="evidence" value="ECO:0007669"/>
    <property type="project" value="TreeGrafter"/>
</dbReference>
<dbReference type="GO" id="GO:1903094">
    <property type="term" value="P:negative regulation of protein K48-linked deubiquitination"/>
    <property type="evidence" value="ECO:0007669"/>
    <property type="project" value="TreeGrafter"/>
</dbReference>
<evidence type="ECO:0000256" key="1">
    <source>
        <dbReference type="ARBA" id="ARBA00004496"/>
    </source>
</evidence>
<dbReference type="InterPro" id="IPR057766">
    <property type="entry name" value="Znf-C2H2_OTU1-like_C"/>
</dbReference>
<protein>
    <submittedName>
        <fullName evidence="5">UBX domain-containing protein 1</fullName>
    </submittedName>
</protein>
<feature type="compositionally biased region" description="Basic and acidic residues" evidence="3">
    <location>
        <begin position="123"/>
        <end position="166"/>
    </location>
</feature>
<dbReference type="Proteomes" id="UP001174909">
    <property type="component" value="Unassembled WGS sequence"/>
</dbReference>
<evidence type="ECO:0000259" key="4">
    <source>
        <dbReference type="PROSITE" id="PS50033"/>
    </source>
</evidence>
<proteinExistence type="predicted"/>
<feature type="region of interest" description="Disordered" evidence="3">
    <location>
        <begin position="103"/>
        <end position="166"/>
    </location>
</feature>
<feature type="domain" description="UBX" evidence="4">
    <location>
        <begin position="241"/>
        <end position="309"/>
    </location>
</feature>
<feature type="compositionally biased region" description="Basic and acidic residues" evidence="3">
    <location>
        <begin position="201"/>
        <end position="221"/>
    </location>
</feature>
<gene>
    <name evidence="5" type="ORF">GBAR_LOCUS27503</name>
</gene>
<sequence>MYNTLPKILEDTAVLHSLFPTEQVVLNVSLLSISNRLLAHQDDPDIDDPFTPPQGHTLGQATGESSTGGESTAESEEPPPSQPQSLKCDDCGKFLKSELDAQAHASRTGHANFSESTEAIRPLTEEEKKAQLARLEDKIKHKRAEREQKEKEEKVEKEKVRRKSGKELTEIRQQMELQEAKKIADMKRREKMEEKLARQKVKEEIAKDRAERTAREKKAKAEAGATAAASQPLTTAPQAKKEYDSCRLQIRLMGGGAMTHTFRPSDTLVDVNQHILLNQDGPNQPFLLMTNFPKKIFSPADMRKTLKELATNFYVGLVPSAVLIQTKP</sequence>
<feature type="compositionally biased region" description="Low complexity" evidence="3">
    <location>
        <begin position="59"/>
        <end position="72"/>
    </location>
</feature>